<keyword evidence="4 7" id="KW-0479">Metal-binding</keyword>
<evidence type="ECO:0000256" key="8">
    <source>
        <dbReference type="RuleBase" id="RU364068"/>
    </source>
</evidence>
<comment type="catalytic activity">
    <reaction evidence="1 8">
        <text>a myo-inositol phosphate + H2O = myo-inositol + phosphate</text>
        <dbReference type="Rhea" id="RHEA:24056"/>
        <dbReference type="ChEBI" id="CHEBI:15377"/>
        <dbReference type="ChEBI" id="CHEBI:17268"/>
        <dbReference type="ChEBI" id="CHEBI:43474"/>
        <dbReference type="ChEBI" id="CHEBI:84139"/>
        <dbReference type="EC" id="3.1.3.25"/>
    </reaction>
</comment>
<evidence type="ECO:0000256" key="2">
    <source>
        <dbReference type="ARBA" id="ARBA00001946"/>
    </source>
</evidence>
<dbReference type="SUPFAM" id="SSF56655">
    <property type="entry name" value="Carbohydrate phosphatase"/>
    <property type="match status" value="1"/>
</dbReference>
<dbReference type="GO" id="GO:0046872">
    <property type="term" value="F:metal ion binding"/>
    <property type="evidence" value="ECO:0007669"/>
    <property type="project" value="UniProtKB-KW"/>
</dbReference>
<organism evidence="9 10">
    <name type="scientific">Proteiniphilum acetatigenes</name>
    <dbReference type="NCBI Taxonomy" id="294710"/>
    <lineage>
        <taxon>Bacteria</taxon>
        <taxon>Pseudomonadati</taxon>
        <taxon>Bacteroidota</taxon>
        <taxon>Bacteroidia</taxon>
        <taxon>Bacteroidales</taxon>
        <taxon>Dysgonomonadaceae</taxon>
        <taxon>Proteiniphilum</taxon>
    </lineage>
</organism>
<evidence type="ECO:0000256" key="5">
    <source>
        <dbReference type="ARBA" id="ARBA00022801"/>
    </source>
</evidence>
<sequence length="261" mass="28768">MDVEKICNDVKLLARTTGEYLKAGQATLRKKDIELKGTRNYVTYIDKEAEQRLVEGLGKLLPEAGFLTEENTVEFIQKEFTWVIDPLDGTTNYVHGDTPYSVSIALMSGRKVILGVVFDPVADQMFYATERGKAFLNDISLQVSTQATLENGYIGFGIPYTLDKKGEQILQRAMKQFRNCSFRIKGSAALEICYVAAGISDTYFHSGLSPWDVAAGAFILECAGGKCTDFTGGDHYIFGKELVASNGAIHQQIMESIIQGT</sequence>
<feature type="binding site" evidence="7">
    <location>
        <position position="69"/>
    </location>
    <ligand>
        <name>Mg(2+)</name>
        <dbReference type="ChEBI" id="CHEBI:18420"/>
        <label>1</label>
        <note>catalytic</note>
    </ligand>
</feature>
<reference evidence="10" key="1">
    <citation type="journal article" date="2015" name="MBio">
        <title>Genome-Resolved Metagenomic Analysis Reveals Roles for Candidate Phyla and Other Microbial Community Members in Biogeochemical Transformations in Oil Reservoirs.</title>
        <authorList>
            <person name="Hu P."/>
            <person name="Tom L."/>
            <person name="Singh A."/>
            <person name="Thomas B.C."/>
            <person name="Baker B.J."/>
            <person name="Piceno Y.M."/>
            <person name="Andersen G.L."/>
            <person name="Banfield J.F."/>
        </authorList>
    </citation>
    <scope>NUCLEOTIDE SEQUENCE [LARGE SCALE GENOMIC DNA]</scope>
</reference>
<dbReference type="PATRIC" id="fig|294710.3.peg.345"/>
<feature type="binding site" evidence="7">
    <location>
        <position position="85"/>
    </location>
    <ligand>
        <name>Mg(2+)</name>
        <dbReference type="ChEBI" id="CHEBI:18420"/>
        <label>1</label>
        <note>catalytic</note>
    </ligand>
</feature>
<dbReference type="Proteomes" id="UP000053860">
    <property type="component" value="Unassembled WGS sequence"/>
</dbReference>
<keyword evidence="5 8" id="KW-0378">Hydrolase</keyword>
<dbReference type="InterPro" id="IPR033942">
    <property type="entry name" value="IMPase"/>
</dbReference>
<dbReference type="STRING" id="1123008.GCA_000380985_02107"/>
<dbReference type="PANTHER" id="PTHR20854">
    <property type="entry name" value="INOSITOL MONOPHOSPHATASE"/>
    <property type="match status" value="1"/>
</dbReference>
<evidence type="ECO:0000256" key="4">
    <source>
        <dbReference type="ARBA" id="ARBA00022723"/>
    </source>
</evidence>
<dbReference type="PANTHER" id="PTHR20854:SF4">
    <property type="entry name" value="INOSITOL-1-MONOPHOSPHATASE-RELATED"/>
    <property type="match status" value="1"/>
</dbReference>
<dbReference type="Gene3D" id="3.30.540.10">
    <property type="entry name" value="Fructose-1,6-Bisphosphatase, subunit A, domain 1"/>
    <property type="match status" value="1"/>
</dbReference>
<comment type="similarity">
    <text evidence="3 8">Belongs to the inositol monophosphatase superfamily.</text>
</comment>
<dbReference type="CDD" id="cd01639">
    <property type="entry name" value="IMPase"/>
    <property type="match status" value="1"/>
</dbReference>
<dbReference type="InterPro" id="IPR020550">
    <property type="entry name" value="Inositol_monophosphatase_CS"/>
</dbReference>
<dbReference type="PROSITE" id="PS00629">
    <property type="entry name" value="IMP_1"/>
    <property type="match status" value="1"/>
</dbReference>
<keyword evidence="6 7" id="KW-0460">Magnesium</keyword>
<dbReference type="InterPro" id="IPR000760">
    <property type="entry name" value="Inositol_monophosphatase-like"/>
</dbReference>
<gene>
    <name evidence="9" type="ORF">XD92_1639</name>
</gene>
<dbReference type="Gene3D" id="3.40.190.80">
    <property type="match status" value="1"/>
</dbReference>
<evidence type="ECO:0000313" key="9">
    <source>
        <dbReference type="EMBL" id="KUK74561.1"/>
    </source>
</evidence>
<feature type="binding site" evidence="7">
    <location>
        <position position="87"/>
    </location>
    <ligand>
        <name>Mg(2+)</name>
        <dbReference type="ChEBI" id="CHEBI:18420"/>
        <label>1</label>
        <note>catalytic</note>
    </ligand>
</feature>
<protein>
    <recommendedName>
        <fullName evidence="8">Inositol-1-monophosphatase</fullName>
        <ecNumber evidence="8">3.1.3.25</ecNumber>
    </recommendedName>
</protein>
<evidence type="ECO:0000256" key="7">
    <source>
        <dbReference type="PIRSR" id="PIRSR600760-2"/>
    </source>
</evidence>
<dbReference type="AlphaFoldDB" id="A0A117LYH8"/>
<comment type="cofactor">
    <cofactor evidence="2 7 8">
        <name>Mg(2+)</name>
        <dbReference type="ChEBI" id="CHEBI:18420"/>
    </cofactor>
</comment>
<evidence type="ECO:0000256" key="6">
    <source>
        <dbReference type="ARBA" id="ARBA00022842"/>
    </source>
</evidence>
<dbReference type="GO" id="GO:0007165">
    <property type="term" value="P:signal transduction"/>
    <property type="evidence" value="ECO:0007669"/>
    <property type="project" value="TreeGrafter"/>
</dbReference>
<dbReference type="GO" id="GO:0006020">
    <property type="term" value="P:inositol metabolic process"/>
    <property type="evidence" value="ECO:0007669"/>
    <property type="project" value="TreeGrafter"/>
</dbReference>
<accession>A0A117LYH8</accession>
<evidence type="ECO:0000256" key="3">
    <source>
        <dbReference type="ARBA" id="ARBA00009759"/>
    </source>
</evidence>
<comment type="caution">
    <text evidence="9">The sequence shown here is derived from an EMBL/GenBank/DDBJ whole genome shotgun (WGS) entry which is preliminary data.</text>
</comment>
<dbReference type="EMBL" id="LGGN01000420">
    <property type="protein sequence ID" value="KUK74561.1"/>
    <property type="molecule type" value="Genomic_DNA"/>
</dbReference>
<evidence type="ECO:0000313" key="10">
    <source>
        <dbReference type="Proteomes" id="UP000053860"/>
    </source>
</evidence>
<dbReference type="PRINTS" id="PR00377">
    <property type="entry name" value="IMPHPHTASES"/>
</dbReference>
<feature type="binding site" evidence="7">
    <location>
        <position position="88"/>
    </location>
    <ligand>
        <name>Mg(2+)</name>
        <dbReference type="ChEBI" id="CHEBI:18420"/>
        <label>1</label>
        <note>catalytic</note>
    </ligand>
</feature>
<dbReference type="Pfam" id="PF00459">
    <property type="entry name" value="Inositol_P"/>
    <property type="match status" value="1"/>
</dbReference>
<dbReference type="EC" id="3.1.3.25" evidence="8"/>
<dbReference type="GO" id="GO:0008934">
    <property type="term" value="F:inositol monophosphate 1-phosphatase activity"/>
    <property type="evidence" value="ECO:0007669"/>
    <property type="project" value="InterPro"/>
</dbReference>
<dbReference type="InterPro" id="IPR020583">
    <property type="entry name" value="Inositol_monoP_metal-BS"/>
</dbReference>
<evidence type="ECO:0000256" key="1">
    <source>
        <dbReference type="ARBA" id="ARBA00001033"/>
    </source>
</evidence>
<name>A0A117LYH8_9BACT</name>
<feature type="binding site" evidence="7">
    <location>
        <position position="212"/>
    </location>
    <ligand>
        <name>Mg(2+)</name>
        <dbReference type="ChEBI" id="CHEBI:18420"/>
        <label>1</label>
        <note>catalytic</note>
    </ligand>
</feature>
<dbReference type="PROSITE" id="PS00630">
    <property type="entry name" value="IMP_2"/>
    <property type="match status" value="1"/>
</dbReference>
<dbReference type="GO" id="GO:0046854">
    <property type="term" value="P:phosphatidylinositol phosphate biosynthetic process"/>
    <property type="evidence" value="ECO:0007669"/>
    <property type="project" value="InterPro"/>
</dbReference>
<proteinExistence type="inferred from homology"/>